<dbReference type="PROSITE" id="PS01358">
    <property type="entry name" value="ZF_RANBP2_1"/>
    <property type="match status" value="1"/>
</dbReference>
<evidence type="ECO:0000256" key="2">
    <source>
        <dbReference type="ARBA" id="ARBA00022723"/>
    </source>
</evidence>
<evidence type="ECO:0000256" key="1">
    <source>
        <dbReference type="ARBA" id="ARBA00004184"/>
    </source>
</evidence>
<dbReference type="STRING" id="65357.A0A024FTM4"/>
<reference evidence="12 13" key="1">
    <citation type="submission" date="2012-05" db="EMBL/GenBank/DDBJ databases">
        <title>Recombination and specialization in a pathogen metapopulation.</title>
        <authorList>
            <person name="Gardiner A."/>
            <person name="Kemen E."/>
            <person name="Schultz-Larsen T."/>
            <person name="MacLean D."/>
            <person name="Van Oosterhout C."/>
            <person name="Jones J.D.G."/>
        </authorList>
    </citation>
    <scope>NUCLEOTIDE SEQUENCE [LARGE SCALE GENOMIC DNA]</scope>
    <source>
        <strain evidence="12 13">Ac Nc2</strain>
    </source>
</reference>
<dbReference type="PROSITE" id="PS00383">
    <property type="entry name" value="TYR_PHOSPHATASE_1"/>
    <property type="match status" value="1"/>
</dbReference>
<dbReference type="InterPro" id="IPR030564">
    <property type="entry name" value="Myotubularin"/>
</dbReference>
<keyword evidence="8" id="KW-0175">Coiled coil</keyword>
<dbReference type="PROSITE" id="PS51339">
    <property type="entry name" value="PPASE_MYOTUBULARIN"/>
    <property type="match status" value="1"/>
</dbReference>
<dbReference type="Pfam" id="PF06602">
    <property type="entry name" value="Myotub-related"/>
    <property type="match status" value="1"/>
</dbReference>
<proteinExistence type="predicted"/>
<evidence type="ECO:0000256" key="4">
    <source>
        <dbReference type="ARBA" id="ARBA00022833"/>
    </source>
</evidence>
<dbReference type="InterPro" id="IPR029021">
    <property type="entry name" value="Prot-tyrosine_phosphatase-like"/>
</dbReference>
<dbReference type="AlphaFoldDB" id="A0A024FTM4"/>
<feature type="binding site" evidence="6">
    <location>
        <begin position="398"/>
        <end position="399"/>
    </location>
    <ligand>
        <name>substrate</name>
    </ligand>
</feature>
<evidence type="ECO:0008006" key="14">
    <source>
        <dbReference type="Google" id="ProtNLM"/>
    </source>
</evidence>
<keyword evidence="2" id="KW-0479">Metal-binding</keyword>
<feature type="active site" description="Phosphocysteine intermediate" evidence="5">
    <location>
        <position position="462"/>
    </location>
</feature>
<protein>
    <recommendedName>
        <fullName evidence="14">Phosphatidylinositol-3-phosphatase</fullName>
    </recommendedName>
</protein>
<comment type="caution">
    <text evidence="12">The sequence shown here is derived from an EMBL/GenBank/DDBJ whole genome shotgun (WGS) entry which is preliminary data.</text>
</comment>
<dbReference type="Proteomes" id="UP000053237">
    <property type="component" value="Unassembled WGS sequence"/>
</dbReference>
<dbReference type="EMBL" id="CAIX01000261">
    <property type="protein sequence ID" value="CCI10465.1"/>
    <property type="molecule type" value="Genomic_DNA"/>
</dbReference>
<name>A0A024FTM4_9STRA</name>
<gene>
    <name evidence="12" type="ORF">BN9_102040</name>
</gene>
<dbReference type="SUPFAM" id="SSF52799">
    <property type="entry name" value="(Phosphotyrosine protein) phosphatases II"/>
    <property type="match status" value="1"/>
</dbReference>
<dbReference type="GO" id="GO:0008270">
    <property type="term" value="F:zinc ion binding"/>
    <property type="evidence" value="ECO:0007669"/>
    <property type="project" value="UniProtKB-KW"/>
</dbReference>
<keyword evidence="4" id="KW-0862">Zinc</keyword>
<keyword evidence="3 7" id="KW-0863">Zinc-finger</keyword>
<feature type="domain" description="Myotubularin phosphatase" evidence="11">
    <location>
        <begin position="248"/>
        <end position="626"/>
    </location>
</feature>
<evidence type="ECO:0000259" key="10">
    <source>
        <dbReference type="PROSITE" id="PS50199"/>
    </source>
</evidence>
<dbReference type="OrthoDB" id="271628at2759"/>
<feature type="domain" description="RanBP2-type" evidence="10">
    <location>
        <begin position="741"/>
        <end position="768"/>
    </location>
</feature>
<evidence type="ECO:0000259" key="11">
    <source>
        <dbReference type="PROSITE" id="PS51339"/>
    </source>
</evidence>
<evidence type="ECO:0000259" key="9">
    <source>
        <dbReference type="PROSITE" id="PS50056"/>
    </source>
</evidence>
<keyword evidence="13" id="KW-1185">Reference proteome</keyword>
<evidence type="ECO:0000256" key="6">
    <source>
        <dbReference type="PIRSR" id="PIRSR630564-2"/>
    </source>
</evidence>
<dbReference type="InterPro" id="IPR016130">
    <property type="entry name" value="Tyr_Pase_AS"/>
</dbReference>
<dbReference type="Gene3D" id="3.90.190.10">
    <property type="entry name" value="Protein tyrosine phosphatase superfamily"/>
    <property type="match status" value="1"/>
</dbReference>
<evidence type="ECO:0000256" key="3">
    <source>
        <dbReference type="ARBA" id="ARBA00022771"/>
    </source>
</evidence>
<dbReference type="PROSITE" id="PS50199">
    <property type="entry name" value="ZF_RANBP2_2"/>
    <property type="match status" value="1"/>
</dbReference>
<accession>A0A024FTM4</accession>
<dbReference type="InterPro" id="IPR000387">
    <property type="entry name" value="Tyr_Pase_dom"/>
</dbReference>
<organism evidence="12 13">
    <name type="scientific">Albugo candida</name>
    <dbReference type="NCBI Taxonomy" id="65357"/>
    <lineage>
        <taxon>Eukaryota</taxon>
        <taxon>Sar</taxon>
        <taxon>Stramenopiles</taxon>
        <taxon>Oomycota</taxon>
        <taxon>Peronosporomycetes</taxon>
        <taxon>Albuginales</taxon>
        <taxon>Albuginaceae</taxon>
        <taxon>Albugo</taxon>
    </lineage>
</organism>
<dbReference type="PANTHER" id="PTHR10807:SF128">
    <property type="entry name" value="PHOSPHATIDYLINOSITOL-3,5-BISPHOSPHATE 3-PHOSPHATASE"/>
    <property type="match status" value="1"/>
</dbReference>
<dbReference type="InterPro" id="IPR001876">
    <property type="entry name" value="Znf_RanBP2"/>
</dbReference>
<evidence type="ECO:0000313" key="12">
    <source>
        <dbReference type="EMBL" id="CCI10465.1"/>
    </source>
</evidence>
<evidence type="ECO:0000256" key="8">
    <source>
        <dbReference type="SAM" id="Coils"/>
    </source>
</evidence>
<feature type="binding site" evidence="6">
    <location>
        <begin position="462"/>
        <end position="468"/>
    </location>
    <ligand>
        <name>substrate</name>
    </ligand>
</feature>
<dbReference type="GO" id="GO:0005737">
    <property type="term" value="C:cytoplasm"/>
    <property type="evidence" value="ECO:0007669"/>
    <property type="project" value="TreeGrafter"/>
</dbReference>
<evidence type="ECO:0000313" key="13">
    <source>
        <dbReference type="Proteomes" id="UP000053237"/>
    </source>
</evidence>
<dbReference type="InterPro" id="IPR010569">
    <property type="entry name" value="Myotubularin-like_Pase_dom"/>
</dbReference>
<dbReference type="InParanoid" id="A0A024FTM4"/>
<dbReference type="CDD" id="cd14507">
    <property type="entry name" value="PTP-MTM-like"/>
    <property type="match status" value="1"/>
</dbReference>
<sequence length="768" mass="86865">MFGTCDAITHKGTRCISDAADAAGKCDHHARIARALSLASAKLRVSEKKEFLGKNGFKRVDETIPSKPSSPPNVPHQSNVAYQCDYAVEAFETQLTITQAEDVVTSVGCIEFYLPESSGLQFVRGTLWVTTFRLKFEPEETSVRLPGNYHSFLDDAIIGIPCACVAKLSYPTTDAVRTHMHIKGVSSTHSFTPSQLIIKFKNLKQWILAGNVQALMLAINRAAYFDSPLRSFAFKSYIKEASDHEKKAHELYDIYTDFWRMGVDLSRDSFLRVTMINHQYQLCPTYPQELVVPAPVSDEDIGIVANFRSKSRIPMCSYIHKTNGASIWRCAQPKRGIFNANNVCDEQYLFHICTTAQKRVWIADCRPELNARANNLTGGGTESSSISHITIAFLNIANIHSMRDSLEQVYQLVHSTNSEQSQSWWAWVEETKWLQHIRLVLSASLRVADTVQNHQTTVLVHCSDGWDRTGQLCALSQILLDGHYRTLRGFLEIVDKEWIRAGHKFHDRVGLGISASEEQSPVFLQFLDCVWQLWQQYPTWFEFSPRILVDMADAVFSGQYGTFLGNCDRERRNWNITERTPSLWAHALQNEAHYLNSFYRSANFCEVLLPPSSSLLRQVSLWMDYYFRSSTFPTLAIANIHPPKWKKSSMSDMNATHNSTSTDDLLDSMTCANLYIEALEEKVKAQEAEIAVLQHKRPSSNVLDISSNTTQKFASSFPERAVATLPSSSSLSRTELSFEDSKKEWRCQICCKLNFAGNPRCNVCGQPS</sequence>
<dbReference type="GO" id="GO:0012505">
    <property type="term" value="C:endomembrane system"/>
    <property type="evidence" value="ECO:0007669"/>
    <property type="project" value="UniProtKB-SubCell"/>
</dbReference>
<feature type="domain" description="Tyrosine specific protein phosphatases" evidence="9">
    <location>
        <begin position="431"/>
        <end position="475"/>
    </location>
</feature>
<evidence type="ECO:0000256" key="7">
    <source>
        <dbReference type="PROSITE-ProRule" id="PRU00322"/>
    </source>
</evidence>
<evidence type="ECO:0000256" key="5">
    <source>
        <dbReference type="PIRSR" id="PIRSR630564-1"/>
    </source>
</evidence>
<feature type="coiled-coil region" evidence="8">
    <location>
        <begin position="669"/>
        <end position="696"/>
    </location>
</feature>
<dbReference type="PANTHER" id="PTHR10807">
    <property type="entry name" value="MYOTUBULARIN-RELATED"/>
    <property type="match status" value="1"/>
</dbReference>
<dbReference type="PROSITE" id="PS50056">
    <property type="entry name" value="TYR_PHOSPHATASE_2"/>
    <property type="match status" value="1"/>
</dbReference>
<comment type="subcellular location">
    <subcellularLocation>
        <location evidence="1">Endomembrane system</location>
        <topology evidence="1">Peripheral membrane protein</topology>
    </subcellularLocation>
</comment>